<evidence type="ECO:0000313" key="3">
    <source>
        <dbReference type="Proteomes" id="UP000249789"/>
    </source>
</evidence>
<evidence type="ECO:0000256" key="1">
    <source>
        <dbReference type="SAM" id="MobiDB-lite"/>
    </source>
</evidence>
<name>A0A8G1VTS0_9EURO</name>
<sequence length="71" mass="8385">MEEGSFNEGEAFCSSFVLAIAFKGRKESVCLVRRIRQALSDMEERREGKKRREEKEASEWEEEEEKKERLG</sequence>
<proteinExistence type="predicted"/>
<evidence type="ECO:0000313" key="2">
    <source>
        <dbReference type="EMBL" id="RAK72377.1"/>
    </source>
</evidence>
<keyword evidence="3" id="KW-1185">Reference proteome</keyword>
<feature type="compositionally biased region" description="Basic and acidic residues" evidence="1">
    <location>
        <begin position="42"/>
        <end position="58"/>
    </location>
</feature>
<dbReference type="EMBL" id="KZ824697">
    <property type="protein sequence ID" value="RAK72377.1"/>
    <property type="molecule type" value="Genomic_DNA"/>
</dbReference>
<dbReference type="AlphaFoldDB" id="A0A8G1VTS0"/>
<reference evidence="2 3" key="1">
    <citation type="submission" date="2018-02" db="EMBL/GenBank/DDBJ databases">
        <title>The genomes of Aspergillus section Nigri reveals drivers in fungal speciation.</title>
        <authorList>
            <consortium name="DOE Joint Genome Institute"/>
            <person name="Vesth T.C."/>
            <person name="Nybo J."/>
            <person name="Theobald S."/>
            <person name="Brandl J."/>
            <person name="Frisvad J.C."/>
            <person name="Nielsen K.F."/>
            <person name="Lyhne E.K."/>
            <person name="Kogle M.E."/>
            <person name="Kuo A."/>
            <person name="Riley R."/>
            <person name="Clum A."/>
            <person name="Nolan M."/>
            <person name="Lipzen A."/>
            <person name="Salamov A."/>
            <person name="Henrissat B."/>
            <person name="Wiebenga A."/>
            <person name="De vries R.P."/>
            <person name="Grigoriev I.V."/>
            <person name="Mortensen U.H."/>
            <person name="Andersen M.R."/>
            <person name="Baker S.E."/>
        </authorList>
    </citation>
    <scope>NUCLEOTIDE SEQUENCE [LARGE SCALE GENOMIC DNA]</scope>
    <source>
        <strain evidence="2 3">CBS 313.89</strain>
    </source>
</reference>
<dbReference type="GeneID" id="63863150"/>
<dbReference type="RefSeq" id="XP_040796389.1">
    <property type="nucleotide sequence ID" value="XM_040945817.1"/>
</dbReference>
<gene>
    <name evidence="2" type="ORF">BO72DRAFT_452794</name>
</gene>
<accession>A0A8G1VTS0</accession>
<organism evidence="2 3">
    <name type="scientific">Aspergillus fijiensis CBS 313.89</name>
    <dbReference type="NCBI Taxonomy" id="1448319"/>
    <lineage>
        <taxon>Eukaryota</taxon>
        <taxon>Fungi</taxon>
        <taxon>Dikarya</taxon>
        <taxon>Ascomycota</taxon>
        <taxon>Pezizomycotina</taxon>
        <taxon>Eurotiomycetes</taxon>
        <taxon>Eurotiomycetidae</taxon>
        <taxon>Eurotiales</taxon>
        <taxon>Aspergillaceae</taxon>
        <taxon>Aspergillus</taxon>
    </lineage>
</organism>
<dbReference type="Proteomes" id="UP000249789">
    <property type="component" value="Unassembled WGS sequence"/>
</dbReference>
<feature type="region of interest" description="Disordered" evidence="1">
    <location>
        <begin position="42"/>
        <end position="71"/>
    </location>
</feature>
<protein>
    <submittedName>
        <fullName evidence="2">Uncharacterized protein</fullName>
    </submittedName>
</protein>
<dbReference type="VEuPathDB" id="FungiDB:BO72DRAFT_452794"/>